<feature type="region of interest" description="Disordered" evidence="1">
    <location>
        <begin position="1"/>
        <end position="41"/>
    </location>
</feature>
<evidence type="ECO:0000259" key="2">
    <source>
        <dbReference type="PROSITE" id="PS50967"/>
    </source>
</evidence>
<keyword evidence="3" id="KW-0378">Hydrolase</keyword>
<dbReference type="InterPro" id="IPR002121">
    <property type="entry name" value="HRDC_dom"/>
</dbReference>
<dbReference type="EC" id="3.1.13.5" evidence="3"/>
<dbReference type="PROSITE" id="PS50967">
    <property type="entry name" value="HRDC"/>
    <property type="match status" value="1"/>
</dbReference>
<dbReference type="GO" id="GO:0000166">
    <property type="term" value="F:nucleotide binding"/>
    <property type="evidence" value="ECO:0007669"/>
    <property type="project" value="InterPro"/>
</dbReference>
<dbReference type="CDD" id="cd06142">
    <property type="entry name" value="RNaseD_exo"/>
    <property type="match status" value="1"/>
</dbReference>
<dbReference type="GO" id="GO:0033890">
    <property type="term" value="F:ribonuclease D activity"/>
    <property type="evidence" value="ECO:0007669"/>
    <property type="project" value="UniProtKB-EC"/>
</dbReference>
<dbReference type="EMBL" id="UGQE01000004">
    <property type="protein sequence ID" value="STZ14573.1"/>
    <property type="molecule type" value="Genomic_DNA"/>
</dbReference>
<dbReference type="SMART" id="SM00474">
    <property type="entry name" value="35EXOc"/>
    <property type="match status" value="1"/>
</dbReference>
<dbReference type="PANTHER" id="PTHR47649">
    <property type="entry name" value="RIBONUCLEASE D"/>
    <property type="match status" value="1"/>
</dbReference>
<dbReference type="SUPFAM" id="SSF53098">
    <property type="entry name" value="Ribonuclease H-like"/>
    <property type="match status" value="1"/>
</dbReference>
<dbReference type="RefSeq" id="WP_242620128.1">
    <property type="nucleotide sequence ID" value="NZ_CAACXO010000043.1"/>
</dbReference>
<dbReference type="GO" id="GO:0008408">
    <property type="term" value="F:3'-5' exonuclease activity"/>
    <property type="evidence" value="ECO:0007669"/>
    <property type="project" value="InterPro"/>
</dbReference>
<dbReference type="Gene3D" id="1.10.150.80">
    <property type="entry name" value="HRDC domain"/>
    <property type="match status" value="1"/>
</dbReference>
<dbReference type="GO" id="GO:0006139">
    <property type="term" value="P:nucleobase-containing compound metabolic process"/>
    <property type="evidence" value="ECO:0007669"/>
    <property type="project" value="InterPro"/>
</dbReference>
<dbReference type="SMART" id="SM00341">
    <property type="entry name" value="HRDC"/>
    <property type="match status" value="1"/>
</dbReference>
<dbReference type="InterPro" id="IPR036397">
    <property type="entry name" value="RNaseH_sf"/>
</dbReference>
<organism evidence="3 4">
    <name type="scientific">Moraxella caviae</name>
    <dbReference type="NCBI Taxonomy" id="34060"/>
    <lineage>
        <taxon>Bacteria</taxon>
        <taxon>Pseudomonadati</taxon>
        <taxon>Pseudomonadota</taxon>
        <taxon>Gammaproteobacteria</taxon>
        <taxon>Moraxellales</taxon>
        <taxon>Moraxellaceae</taxon>
        <taxon>Moraxella</taxon>
    </lineage>
</organism>
<gene>
    <name evidence="3" type="primary">rnd</name>
    <name evidence="3" type="ORF">NCTC10293_02168</name>
</gene>
<sequence>MSKVQSINPENSANQAQNPNMPATNPTTNSQNSTDNVNSQDRFTFPKASIDRIALEELPVVWVRDEDGLYQLIDEIDSVDVVALDTEFIKRTTYYPILALVQVNTGRAIYLVDAPRLDLQDFWAALIEVPTMVWYACGEDLGIFYLLAKNAPLDNVFDVQIGIAYLTGKLQAGYSQAVSEVLGVELDKGESQSDWLARPLTYEQECYAADDVRYLLALYEATKDALTQANTLDFVREDSTLYAHELHSTANMSDDALYLEFSAPHYTPVQIAALQRIVAWREVLARAINEPRTFIISRQALREIIDTMPQTIKMLARTTIHRASLRKYGDEIVRLIKEAANLPASEFPPLPPPTYRSKEKTFKKPLDKAVQAYSLAINVPENLLLRGRWISELLVMVAQDLPLDKLPAGLQGYRHDWAVNTILPLLYDYKTQIQEGFES</sequence>
<evidence type="ECO:0000313" key="3">
    <source>
        <dbReference type="EMBL" id="STZ14573.1"/>
    </source>
</evidence>
<proteinExistence type="predicted"/>
<dbReference type="Proteomes" id="UP000255279">
    <property type="component" value="Unassembled WGS sequence"/>
</dbReference>
<protein>
    <submittedName>
        <fullName evidence="3">Ribonuclease D</fullName>
        <ecNumber evidence="3">3.1.13.5</ecNumber>
    </submittedName>
</protein>
<dbReference type="InterPro" id="IPR002562">
    <property type="entry name" value="3'-5'_exonuclease_dom"/>
</dbReference>
<evidence type="ECO:0000256" key="1">
    <source>
        <dbReference type="SAM" id="MobiDB-lite"/>
    </source>
</evidence>
<dbReference type="SUPFAM" id="SSF47819">
    <property type="entry name" value="HRDC-like"/>
    <property type="match status" value="2"/>
</dbReference>
<accession>A0A378R920</accession>
<dbReference type="Gene3D" id="3.30.420.10">
    <property type="entry name" value="Ribonuclease H-like superfamily/Ribonuclease H"/>
    <property type="match status" value="1"/>
</dbReference>
<feature type="domain" description="HRDC" evidence="2">
    <location>
        <begin position="267"/>
        <end position="346"/>
    </location>
</feature>
<dbReference type="Pfam" id="PF01612">
    <property type="entry name" value="DNA_pol_A_exo1"/>
    <property type="match status" value="1"/>
</dbReference>
<feature type="compositionally biased region" description="Polar residues" evidence="1">
    <location>
        <begin position="31"/>
        <end position="41"/>
    </location>
</feature>
<feature type="compositionally biased region" description="Low complexity" evidence="1">
    <location>
        <begin position="11"/>
        <end position="30"/>
    </location>
</feature>
<evidence type="ECO:0000313" key="4">
    <source>
        <dbReference type="Proteomes" id="UP000255279"/>
    </source>
</evidence>
<dbReference type="PANTHER" id="PTHR47649:SF1">
    <property type="entry name" value="RIBONUCLEASE D"/>
    <property type="match status" value="1"/>
</dbReference>
<feature type="compositionally biased region" description="Polar residues" evidence="1">
    <location>
        <begin position="1"/>
        <end position="10"/>
    </location>
</feature>
<dbReference type="InterPro" id="IPR044876">
    <property type="entry name" value="HRDC_dom_sf"/>
</dbReference>
<dbReference type="AlphaFoldDB" id="A0A378R920"/>
<dbReference type="GO" id="GO:0003676">
    <property type="term" value="F:nucleic acid binding"/>
    <property type="evidence" value="ECO:0007669"/>
    <property type="project" value="InterPro"/>
</dbReference>
<dbReference type="InterPro" id="IPR010997">
    <property type="entry name" value="HRDC-like_sf"/>
</dbReference>
<dbReference type="InterPro" id="IPR051086">
    <property type="entry name" value="RNase_D-like"/>
</dbReference>
<name>A0A378R920_9GAMM</name>
<reference evidence="3 4" key="1">
    <citation type="submission" date="2018-06" db="EMBL/GenBank/DDBJ databases">
        <authorList>
            <consortium name="Pathogen Informatics"/>
            <person name="Doyle S."/>
        </authorList>
    </citation>
    <scope>NUCLEOTIDE SEQUENCE [LARGE SCALE GENOMIC DNA]</scope>
    <source>
        <strain evidence="3 4">NCTC10293</strain>
    </source>
</reference>
<dbReference type="Pfam" id="PF00570">
    <property type="entry name" value="HRDC"/>
    <property type="match status" value="1"/>
</dbReference>
<dbReference type="InterPro" id="IPR012337">
    <property type="entry name" value="RNaseH-like_sf"/>
</dbReference>